<dbReference type="VEuPathDB" id="FungiDB:H257_17693"/>
<reference evidence="3" key="1">
    <citation type="submission" date="2013-12" db="EMBL/GenBank/DDBJ databases">
        <title>The Genome Sequence of Aphanomyces astaci APO3.</title>
        <authorList>
            <consortium name="The Broad Institute Genomics Platform"/>
            <person name="Russ C."/>
            <person name="Tyler B."/>
            <person name="van West P."/>
            <person name="Dieguez-Uribeondo J."/>
            <person name="Young S.K."/>
            <person name="Zeng Q."/>
            <person name="Gargeya S."/>
            <person name="Fitzgerald M."/>
            <person name="Abouelleil A."/>
            <person name="Alvarado L."/>
            <person name="Chapman S.B."/>
            <person name="Gainer-Dewar J."/>
            <person name="Goldberg J."/>
            <person name="Griggs A."/>
            <person name="Gujja S."/>
            <person name="Hansen M."/>
            <person name="Howarth C."/>
            <person name="Imamovic A."/>
            <person name="Ireland A."/>
            <person name="Larimer J."/>
            <person name="McCowan C."/>
            <person name="Murphy C."/>
            <person name="Pearson M."/>
            <person name="Poon T.W."/>
            <person name="Priest M."/>
            <person name="Roberts A."/>
            <person name="Saif S."/>
            <person name="Shea T."/>
            <person name="Sykes S."/>
            <person name="Wortman J."/>
            <person name="Nusbaum C."/>
            <person name="Birren B."/>
        </authorList>
    </citation>
    <scope>NUCLEOTIDE SEQUENCE [LARGE SCALE GENOMIC DNA]</scope>
    <source>
        <strain evidence="3">APO3</strain>
    </source>
</reference>
<protein>
    <submittedName>
        <fullName evidence="3">Uncharacterized protein</fullName>
    </submittedName>
</protein>
<feature type="transmembrane region" description="Helical" evidence="2">
    <location>
        <begin position="120"/>
        <end position="146"/>
    </location>
</feature>
<feature type="transmembrane region" description="Helical" evidence="2">
    <location>
        <begin position="81"/>
        <end position="108"/>
    </location>
</feature>
<dbReference type="RefSeq" id="XP_009844882.1">
    <property type="nucleotide sequence ID" value="XM_009846580.1"/>
</dbReference>
<feature type="transmembrane region" description="Helical" evidence="2">
    <location>
        <begin position="18"/>
        <end position="38"/>
    </location>
</feature>
<organism evidence="3">
    <name type="scientific">Aphanomyces astaci</name>
    <name type="common">Crayfish plague agent</name>
    <dbReference type="NCBI Taxonomy" id="112090"/>
    <lineage>
        <taxon>Eukaryota</taxon>
        <taxon>Sar</taxon>
        <taxon>Stramenopiles</taxon>
        <taxon>Oomycota</taxon>
        <taxon>Saprolegniomycetes</taxon>
        <taxon>Saprolegniales</taxon>
        <taxon>Verrucalvaceae</taxon>
        <taxon>Aphanomyces</taxon>
    </lineage>
</organism>
<sequence>MEPSAKAELRPLAFFKQLVHYLSLATSLCLVLLAVLGFQQLSQSNVTNLEQVESTTSDGCLLFLGVTFGALLFLGEFKWELFFYFFGFLRYRLGRSILYAVSGIMTILMGRSRSSCTGCITYSLLLAEGVGLLVIAVFQLLSVVVFGNNTAPPPQQHDNITNRTESSYSKTALVPLTQREINLKSVVIADKTAAPPPPPPSSPFETNAKTQAKPSSPTSPKNPNMPSWMQA</sequence>
<proteinExistence type="predicted"/>
<feature type="region of interest" description="Disordered" evidence="1">
    <location>
        <begin position="187"/>
        <end position="231"/>
    </location>
</feature>
<gene>
    <name evidence="3" type="ORF">H257_17693</name>
</gene>
<dbReference type="GeneID" id="20819689"/>
<keyword evidence="2" id="KW-0472">Membrane</keyword>
<feature type="transmembrane region" description="Helical" evidence="2">
    <location>
        <begin position="59"/>
        <end position="75"/>
    </location>
</feature>
<keyword evidence="2" id="KW-0812">Transmembrane</keyword>
<dbReference type="EMBL" id="KI913228">
    <property type="protein sequence ID" value="ETV65643.1"/>
    <property type="molecule type" value="Genomic_DNA"/>
</dbReference>
<evidence type="ECO:0000256" key="1">
    <source>
        <dbReference type="SAM" id="MobiDB-lite"/>
    </source>
</evidence>
<dbReference type="AlphaFoldDB" id="W4FFY7"/>
<dbReference type="OrthoDB" id="166514at2759"/>
<evidence type="ECO:0000313" key="3">
    <source>
        <dbReference type="EMBL" id="ETV65643.1"/>
    </source>
</evidence>
<feature type="compositionally biased region" description="Low complexity" evidence="1">
    <location>
        <begin position="213"/>
        <end position="231"/>
    </location>
</feature>
<keyword evidence="2" id="KW-1133">Transmembrane helix</keyword>
<evidence type="ECO:0000256" key="2">
    <source>
        <dbReference type="SAM" id="Phobius"/>
    </source>
</evidence>
<name>W4FFY7_APHAT</name>
<accession>W4FFY7</accession>